<dbReference type="GO" id="GO:0003677">
    <property type="term" value="F:DNA binding"/>
    <property type="evidence" value="ECO:0007669"/>
    <property type="project" value="InterPro"/>
</dbReference>
<dbReference type="Gene3D" id="3.30.890.10">
    <property type="entry name" value="Methyl-cpg-binding Protein 2, Chain A"/>
    <property type="match status" value="1"/>
</dbReference>
<feature type="region of interest" description="Disordered" evidence="12">
    <location>
        <begin position="433"/>
        <end position="452"/>
    </location>
</feature>
<gene>
    <name evidence="18" type="ORF">WR25_07499</name>
</gene>
<dbReference type="InterPro" id="IPR001965">
    <property type="entry name" value="Znf_PHD"/>
</dbReference>
<keyword evidence="3" id="KW-0479">Metal-binding</keyword>
<accession>A0A2A2JKB5</accession>
<feature type="domain" description="MBD" evidence="17">
    <location>
        <begin position="323"/>
        <end position="396"/>
    </location>
</feature>
<feature type="compositionally biased region" description="Basic and acidic residues" evidence="12">
    <location>
        <begin position="437"/>
        <end position="450"/>
    </location>
</feature>
<dbReference type="EMBL" id="LIAE01010386">
    <property type="protein sequence ID" value="PAV62094.1"/>
    <property type="molecule type" value="Genomic_DNA"/>
</dbReference>
<sequence>MADQQNALLRLLAAQAAQMSGLGSTATSSAASSNSLNGIVNGLSAASSTSNTSTSSSASRNRPNSMTPQQQAALLQQMAAFSTMAAMNPMMGMGAYGASPEMMMWQTMMAQAQIAQLQQQATAQAQQKQQQQQQQQQQQASFDEVLKKLAENIKKSNAANNTNSAQKPSTSGTNKIAVPSPSVTATPATPAKPSPAPKPVTSISSSPSATVAIKEGTSLNSLIMPKATPPKQDKPKPIQQSVMNKNMLDNAIWQLYATQLLQQSLAKAQQQAAQNGHKNLKNNSTGITNDQLIKAAELAAGTSKTGTPSPSASLDLSNSKKCIPTEAQLRVPLKHGWRRQTFIRSLTPSGVRGDVIYYTPCGKRISNYAEVIRYLMKTPQVGSIGRDNFAFSGKMIVGEFLYPREKANGEKCIDRLTEQEVYDEIMKIYKTKPPMKNGDRRKETPVRDGVSRFSPDDSFEPECYEELQLEAYDDEDKIKWSREPCDDLLLTETRPLPELSRIENLALDGNAFANALMVHEFVQNFAHVLSIDLAKVPSLSDLCAGLAGDKKHFDSMMNLVKTLFALVLEYPGLPNGRKGKTKLGQTLQEVGMKRENYSEIMRMFLHSRDEQGKKLSVLLETSSFECLSGEDKAEILAYICNELLCCRNIVKEIDSNLEEVSKLKGERWMREGKARVLKLEQKKKRKLTKLQNKEEKEGDEKTEENGIAENGRASDSDGSRPATPQKDKKFTPGLGQCEILTPEEEKMTPEELEVQIGVLYKESAVFKRQIDDLNRRVRTFPFGWDRFHRQYWQLKNTPVIVVEAAESGGVHNPACNMGETCNKDPASISADRYVDPDVVACVEDLIDQVVLTRANIDKKKRRRYRRMENPFKRGWWTISSKQELESLKSSLHGRGIRERALHRLLCKNWFLKDIKLGPLKFDRIGPTVNTPQVEAEVRYRVMKAIKALRKKVVDSKLQVSNFNEINGNEMVNGEVTELTDDWSHHEVGSAPSLEDLKTAILNTEQLIERKYLRNSFYANEPHPVAKILGLEKKEPESEKGEDEEEMELDETNEKEQEDNEEKEKEDTDDREMIEIWRSYIQEATTLSQLMLAVQCLDSSIAWERSITQARCQICKTQEFADRMLLCDQCEMGYHMHCFRPILATVPEGNWYCPRCKENASGKPTCVLCCKDGAPIYPCKKCSNFYHIECTREHMPESISEYICAGCDMKKFERKVIMRGESEERENHQNQNPENADPERDLKRGAKRKAEPPQPVVFPNEMNNDLCRAMLDEMETHHCAGPFMEPVDLELVVGYKDVIANPIDLSTIRNRIEANCYEGPEDFAADMELMFNNCRTFNEDDSPVGVAGTTLHKFYQKRWRQLKYNYSKRLKRMKH</sequence>
<dbReference type="OrthoDB" id="784962at2759"/>
<evidence type="ECO:0000256" key="5">
    <source>
        <dbReference type="ARBA" id="ARBA00022833"/>
    </source>
</evidence>
<evidence type="ECO:0000259" key="13">
    <source>
        <dbReference type="PROSITE" id="PS50014"/>
    </source>
</evidence>
<feature type="compositionally biased region" description="Basic and acidic residues" evidence="12">
    <location>
        <begin position="1029"/>
        <end position="1038"/>
    </location>
</feature>
<dbReference type="SMART" id="SM00297">
    <property type="entry name" value="BROMO"/>
    <property type="match status" value="1"/>
</dbReference>
<reference evidence="18 19" key="1">
    <citation type="journal article" date="2017" name="Curr. Biol.">
        <title>Genome architecture and evolution of a unichromosomal asexual nematode.</title>
        <authorList>
            <person name="Fradin H."/>
            <person name="Zegar C."/>
            <person name="Gutwein M."/>
            <person name="Lucas J."/>
            <person name="Kovtun M."/>
            <person name="Corcoran D."/>
            <person name="Baugh L.R."/>
            <person name="Kiontke K."/>
            <person name="Gunsalus K."/>
            <person name="Fitch D.H."/>
            <person name="Piano F."/>
        </authorList>
    </citation>
    <scope>NUCLEOTIDE SEQUENCE [LARGE SCALE GENOMIC DNA]</scope>
    <source>
        <strain evidence="18">PF1309</strain>
    </source>
</reference>
<evidence type="ECO:0000313" key="18">
    <source>
        <dbReference type="EMBL" id="PAV62094.1"/>
    </source>
</evidence>
<dbReference type="Pfam" id="PF00628">
    <property type="entry name" value="PHD"/>
    <property type="match status" value="1"/>
</dbReference>
<feature type="region of interest" description="Disordered" evidence="12">
    <location>
        <begin position="45"/>
        <end position="70"/>
    </location>
</feature>
<dbReference type="PROSITE" id="PS50014">
    <property type="entry name" value="BROMODOMAIN_2"/>
    <property type="match status" value="1"/>
</dbReference>
<keyword evidence="9" id="KW-0539">Nucleus</keyword>
<dbReference type="InterPro" id="IPR013083">
    <property type="entry name" value="Znf_RING/FYVE/PHD"/>
</dbReference>
<evidence type="ECO:0000256" key="2">
    <source>
        <dbReference type="ARBA" id="ARBA00007444"/>
    </source>
</evidence>
<dbReference type="GO" id="GO:0000785">
    <property type="term" value="C:chromatin"/>
    <property type="evidence" value="ECO:0007669"/>
    <property type="project" value="TreeGrafter"/>
</dbReference>
<dbReference type="InterPro" id="IPR019787">
    <property type="entry name" value="Znf_PHD-finger"/>
</dbReference>
<dbReference type="PROSITE" id="PS50016">
    <property type="entry name" value="ZF_PHD_2"/>
    <property type="match status" value="1"/>
</dbReference>
<keyword evidence="6" id="KW-0805">Transcription regulation</keyword>
<evidence type="ECO:0000259" key="14">
    <source>
        <dbReference type="PROSITE" id="PS50016"/>
    </source>
</evidence>
<dbReference type="Proteomes" id="UP000218231">
    <property type="component" value="Unassembled WGS sequence"/>
</dbReference>
<dbReference type="PROSITE" id="PS50982">
    <property type="entry name" value="MBD"/>
    <property type="match status" value="1"/>
</dbReference>
<dbReference type="SUPFAM" id="SSF57903">
    <property type="entry name" value="FYVE/PHD zinc finger"/>
    <property type="match status" value="1"/>
</dbReference>
<evidence type="ECO:0000256" key="11">
    <source>
        <dbReference type="PROSITE-ProRule" id="PRU00175"/>
    </source>
</evidence>
<dbReference type="InterPro" id="IPR028941">
    <property type="entry name" value="WHIM2_dom"/>
</dbReference>
<evidence type="ECO:0000259" key="15">
    <source>
        <dbReference type="PROSITE" id="PS50089"/>
    </source>
</evidence>
<dbReference type="STRING" id="2018661.A0A2A2JKB5"/>
<name>A0A2A2JKB5_9BILA</name>
<feature type="compositionally biased region" description="Low complexity" evidence="12">
    <location>
        <begin position="155"/>
        <end position="167"/>
    </location>
</feature>
<feature type="region of interest" description="Disordered" evidence="12">
    <location>
        <begin position="1027"/>
        <end position="1068"/>
    </location>
</feature>
<evidence type="ECO:0000256" key="1">
    <source>
        <dbReference type="ARBA" id="ARBA00004123"/>
    </source>
</evidence>
<dbReference type="Pfam" id="PF00439">
    <property type="entry name" value="Bromodomain"/>
    <property type="match status" value="1"/>
</dbReference>
<keyword evidence="4 11" id="KW-0863">Zinc-finger</keyword>
<dbReference type="GO" id="GO:0005634">
    <property type="term" value="C:nucleus"/>
    <property type="evidence" value="ECO:0007669"/>
    <property type="project" value="UniProtKB-SubCell"/>
</dbReference>
<dbReference type="SUPFAM" id="SSF54171">
    <property type="entry name" value="DNA-binding domain"/>
    <property type="match status" value="1"/>
</dbReference>
<dbReference type="PRINTS" id="PR00503">
    <property type="entry name" value="BROMODOMAIN"/>
</dbReference>
<evidence type="ECO:0000256" key="12">
    <source>
        <dbReference type="SAM" id="MobiDB-lite"/>
    </source>
</evidence>
<comment type="subcellular location">
    <subcellularLocation>
        <location evidence="1">Nucleus</location>
    </subcellularLocation>
</comment>
<dbReference type="InterPro" id="IPR001841">
    <property type="entry name" value="Znf_RING"/>
</dbReference>
<evidence type="ECO:0000256" key="10">
    <source>
        <dbReference type="PROSITE-ProRule" id="PRU00035"/>
    </source>
</evidence>
<dbReference type="Gene3D" id="3.30.40.10">
    <property type="entry name" value="Zinc/RING finger domain, C3HC4 (zinc finger)"/>
    <property type="match status" value="1"/>
</dbReference>
<dbReference type="PANTHER" id="PTHR45915:SF2">
    <property type="entry name" value="TOUTATIS, ISOFORM E"/>
    <property type="match status" value="1"/>
</dbReference>
<feature type="compositionally biased region" description="Basic and acidic residues" evidence="12">
    <location>
        <begin position="1236"/>
        <end position="1250"/>
    </location>
</feature>
<feature type="region of interest" description="Disordered" evidence="12">
    <location>
        <begin position="1220"/>
        <end position="1256"/>
    </location>
</feature>
<dbReference type="CDD" id="cd15545">
    <property type="entry name" value="PHD_BAZ2A_like"/>
    <property type="match status" value="1"/>
</dbReference>
<dbReference type="Gene3D" id="1.20.920.10">
    <property type="entry name" value="Bromodomain-like"/>
    <property type="match status" value="1"/>
</dbReference>
<feature type="domain" description="DDT" evidence="16">
    <location>
        <begin position="509"/>
        <end position="573"/>
    </location>
</feature>
<comment type="similarity">
    <text evidence="2">Belongs to the WAL family.</text>
</comment>
<dbReference type="GO" id="GO:0008270">
    <property type="term" value="F:zinc ion binding"/>
    <property type="evidence" value="ECO:0007669"/>
    <property type="project" value="UniProtKB-KW"/>
</dbReference>
<protein>
    <recommendedName>
        <fullName evidence="20">Bromodomain adjacent to zinc finger domain protein 2B</fullName>
    </recommendedName>
</protein>
<dbReference type="InterPro" id="IPR001739">
    <property type="entry name" value="Methyl_CpG_DNA-bd"/>
</dbReference>
<dbReference type="PROSITE" id="PS00633">
    <property type="entry name" value="BROMODOMAIN_1"/>
    <property type="match status" value="1"/>
</dbReference>
<feature type="domain" description="PHD-type" evidence="14">
    <location>
        <begin position="1108"/>
        <end position="1158"/>
    </location>
</feature>
<dbReference type="InterPro" id="IPR036427">
    <property type="entry name" value="Bromodomain-like_sf"/>
</dbReference>
<dbReference type="SUPFAM" id="SSF47370">
    <property type="entry name" value="Bromodomain"/>
    <property type="match status" value="1"/>
</dbReference>
<evidence type="ECO:0008006" key="20">
    <source>
        <dbReference type="Google" id="ProtNLM"/>
    </source>
</evidence>
<dbReference type="InterPro" id="IPR016177">
    <property type="entry name" value="DNA-bd_dom_sf"/>
</dbReference>
<evidence type="ECO:0000256" key="7">
    <source>
        <dbReference type="ARBA" id="ARBA00023117"/>
    </source>
</evidence>
<evidence type="ECO:0000256" key="8">
    <source>
        <dbReference type="ARBA" id="ARBA00023163"/>
    </source>
</evidence>
<dbReference type="InterPro" id="IPR018501">
    <property type="entry name" value="DDT_dom"/>
</dbReference>
<feature type="compositionally biased region" description="Acidic residues" evidence="12">
    <location>
        <begin position="1039"/>
        <end position="1060"/>
    </location>
</feature>
<dbReference type="Pfam" id="PF15613">
    <property type="entry name" value="WSD"/>
    <property type="match status" value="1"/>
</dbReference>
<evidence type="ECO:0000256" key="9">
    <source>
        <dbReference type="ARBA" id="ARBA00023242"/>
    </source>
</evidence>
<dbReference type="InterPro" id="IPR011011">
    <property type="entry name" value="Znf_FYVE_PHD"/>
</dbReference>
<dbReference type="InterPro" id="IPR018359">
    <property type="entry name" value="Bromodomain_CS"/>
</dbReference>
<comment type="caution">
    <text evidence="18">The sequence shown here is derived from an EMBL/GenBank/DDBJ whole genome shotgun (WGS) entry which is preliminary data.</text>
</comment>
<keyword evidence="7 10" id="KW-0103">Bromodomain</keyword>
<feature type="domain" description="RING-type" evidence="15">
    <location>
        <begin position="1111"/>
        <end position="1156"/>
    </location>
</feature>
<dbReference type="InterPro" id="IPR001487">
    <property type="entry name" value="Bromodomain"/>
</dbReference>
<evidence type="ECO:0000313" key="19">
    <source>
        <dbReference type="Proteomes" id="UP000218231"/>
    </source>
</evidence>
<dbReference type="Pfam" id="PF01429">
    <property type="entry name" value="MBD"/>
    <property type="match status" value="1"/>
</dbReference>
<feature type="compositionally biased region" description="Low complexity" evidence="12">
    <location>
        <begin position="177"/>
        <end position="189"/>
    </location>
</feature>
<feature type="domain" description="Bromo" evidence="13">
    <location>
        <begin position="1274"/>
        <end position="1344"/>
    </location>
</feature>
<dbReference type="CDD" id="cd15489">
    <property type="entry name" value="PHD_SF"/>
    <property type="match status" value="1"/>
</dbReference>
<evidence type="ECO:0000256" key="6">
    <source>
        <dbReference type="ARBA" id="ARBA00023015"/>
    </source>
</evidence>
<dbReference type="PANTHER" id="PTHR45915">
    <property type="entry name" value="TRANSCRIPTION INTERMEDIARY FACTOR"/>
    <property type="match status" value="1"/>
</dbReference>
<evidence type="ECO:0000259" key="16">
    <source>
        <dbReference type="PROSITE" id="PS50827"/>
    </source>
</evidence>
<organism evidence="18 19">
    <name type="scientific">Diploscapter pachys</name>
    <dbReference type="NCBI Taxonomy" id="2018661"/>
    <lineage>
        <taxon>Eukaryota</taxon>
        <taxon>Metazoa</taxon>
        <taxon>Ecdysozoa</taxon>
        <taxon>Nematoda</taxon>
        <taxon>Chromadorea</taxon>
        <taxon>Rhabditida</taxon>
        <taxon>Rhabditina</taxon>
        <taxon>Rhabditomorpha</taxon>
        <taxon>Rhabditoidea</taxon>
        <taxon>Rhabditidae</taxon>
        <taxon>Diploscapter</taxon>
    </lineage>
</organism>
<keyword evidence="8" id="KW-0804">Transcription</keyword>
<evidence type="ECO:0000256" key="3">
    <source>
        <dbReference type="ARBA" id="ARBA00022723"/>
    </source>
</evidence>
<feature type="region of interest" description="Disordered" evidence="12">
    <location>
        <begin position="154"/>
        <end position="209"/>
    </location>
</feature>
<keyword evidence="19" id="KW-1185">Reference proteome</keyword>
<dbReference type="SMART" id="SM00249">
    <property type="entry name" value="PHD"/>
    <property type="match status" value="2"/>
</dbReference>
<evidence type="ECO:0000259" key="17">
    <source>
        <dbReference type="PROSITE" id="PS50982"/>
    </source>
</evidence>
<keyword evidence="5" id="KW-0862">Zinc</keyword>
<dbReference type="PROSITE" id="PS50827">
    <property type="entry name" value="DDT"/>
    <property type="match status" value="1"/>
</dbReference>
<proteinExistence type="inferred from homology"/>
<dbReference type="SMART" id="SM00571">
    <property type="entry name" value="DDT"/>
    <property type="match status" value="1"/>
</dbReference>
<dbReference type="SMART" id="SM00391">
    <property type="entry name" value="MBD"/>
    <property type="match status" value="1"/>
</dbReference>
<feature type="region of interest" description="Disordered" evidence="12">
    <location>
        <begin position="687"/>
        <end position="733"/>
    </location>
</feature>
<dbReference type="PROSITE" id="PS50089">
    <property type="entry name" value="ZF_RING_2"/>
    <property type="match status" value="1"/>
</dbReference>
<evidence type="ECO:0000256" key="4">
    <source>
        <dbReference type="ARBA" id="ARBA00022771"/>
    </source>
</evidence>